<protein>
    <submittedName>
        <fullName evidence="1">Uncharacterized protein</fullName>
    </submittedName>
</protein>
<organism evidence="1 2">
    <name type="scientific">Leptospira kirschneri serovar Pomona</name>
    <dbReference type="NCBI Taxonomy" id="561005"/>
    <lineage>
        <taxon>Bacteria</taxon>
        <taxon>Pseudomonadati</taxon>
        <taxon>Spirochaetota</taxon>
        <taxon>Spirochaetia</taxon>
        <taxon>Leptospirales</taxon>
        <taxon>Leptospiraceae</taxon>
        <taxon>Leptospira</taxon>
    </lineage>
</organism>
<sequence length="60" mass="7352">MWELLFFETVRKIVQKPKDRRNRHHLWELLQIFFEVLGQTLRICINRKLMSMALNAKIVV</sequence>
<dbReference type="Proteomes" id="UP000191008">
    <property type="component" value="Unassembled WGS sequence"/>
</dbReference>
<gene>
    <name evidence="1" type="ORF">B1J93_11940</name>
</gene>
<evidence type="ECO:0000313" key="2">
    <source>
        <dbReference type="Proteomes" id="UP000191008"/>
    </source>
</evidence>
<reference evidence="1 2" key="1">
    <citation type="submission" date="2017-02" db="EMBL/GenBank/DDBJ databases">
        <title>Comparative genomic analysis of Brazilian Leptospira kirschneri strains of different serogroups.</title>
        <authorList>
            <person name="Moreno L.Z."/>
            <person name="Miraglia F."/>
            <person name="Kremer F.S."/>
            <person name="Eslabao M.R."/>
            <person name="Lilenbaum W."/>
            <person name="Dellagostin O.A."/>
            <person name="Moreno A.M."/>
        </authorList>
    </citation>
    <scope>NUCLEOTIDE SEQUENCE [LARGE SCALE GENOMIC DNA]</scope>
    <source>
        <strain evidence="1 2">M110/06</strain>
    </source>
</reference>
<dbReference type="EMBL" id="MVIT01000068">
    <property type="protein sequence ID" value="OOV41795.1"/>
    <property type="molecule type" value="Genomic_DNA"/>
</dbReference>
<proteinExistence type="predicted"/>
<evidence type="ECO:0000313" key="1">
    <source>
        <dbReference type="EMBL" id="OOV41795.1"/>
    </source>
</evidence>
<accession>A0A1T1DLP7</accession>
<comment type="caution">
    <text evidence="1">The sequence shown here is derived from an EMBL/GenBank/DDBJ whole genome shotgun (WGS) entry which is preliminary data.</text>
</comment>
<dbReference type="AlphaFoldDB" id="A0A1T1DLP7"/>
<name>A0A1T1DLP7_9LEPT</name>